<evidence type="ECO:0000313" key="1">
    <source>
        <dbReference type="EMBL" id="CFR92492.1"/>
    </source>
</evidence>
<reference evidence="1 2" key="1">
    <citation type="submission" date="2015-03" db="EMBL/GenBank/DDBJ databases">
        <authorList>
            <consortium name="Pathogen Informatics"/>
        </authorList>
    </citation>
    <scope>NUCLEOTIDE SEQUENCE [LARGE SCALE GENOMIC DNA]</scope>
    <source>
        <strain evidence="1 2">C09601061</strain>
    </source>
</reference>
<organism evidence="1 2">
    <name type="scientific">Mycobacterium tuberculosis</name>
    <dbReference type="NCBI Taxonomy" id="1773"/>
    <lineage>
        <taxon>Bacteria</taxon>
        <taxon>Bacillati</taxon>
        <taxon>Actinomycetota</taxon>
        <taxon>Actinomycetes</taxon>
        <taxon>Mycobacteriales</taxon>
        <taxon>Mycobacteriaceae</taxon>
        <taxon>Mycobacterium</taxon>
        <taxon>Mycobacterium tuberculosis complex</taxon>
    </lineage>
</organism>
<dbReference type="AlphaFoldDB" id="A0A654U3S7"/>
<dbReference type="Proteomes" id="UP000046680">
    <property type="component" value="Unassembled WGS sequence"/>
</dbReference>
<evidence type="ECO:0000313" key="2">
    <source>
        <dbReference type="Proteomes" id="UP000046680"/>
    </source>
</evidence>
<protein>
    <submittedName>
        <fullName evidence="1">Uncharacterized protein</fullName>
    </submittedName>
</protein>
<gene>
    <name evidence="1" type="ORF">ERS007657_02996</name>
</gene>
<proteinExistence type="predicted"/>
<accession>A0A654U3S7</accession>
<sequence length="55" mass="5965">MIALRVVSLPATTSRMKNDAISLDDSRSPSTSASTRLLVRSSWWLTRRSSASAVA</sequence>
<name>A0A654U3S7_MYCTX</name>
<dbReference type="EMBL" id="CGCX01001308">
    <property type="protein sequence ID" value="CFR92492.1"/>
    <property type="molecule type" value="Genomic_DNA"/>
</dbReference>